<reference evidence="7 8" key="1">
    <citation type="submission" date="2020-07" db="EMBL/GenBank/DDBJ databases">
        <title>Genomic Encyclopedia of Type Strains, Phase IV (KMG-IV): sequencing the most valuable type-strain genomes for metagenomic binning, comparative biology and taxonomic classification.</title>
        <authorList>
            <person name="Goeker M."/>
        </authorList>
    </citation>
    <scope>NUCLEOTIDE SEQUENCE [LARGE SCALE GENOMIC DNA]</scope>
    <source>
        <strain evidence="7 8">DSM 45533</strain>
    </source>
</reference>
<dbReference type="PROSITE" id="PS51387">
    <property type="entry name" value="FAD_PCMH"/>
    <property type="match status" value="1"/>
</dbReference>
<sequence length="440" mass="46344">MINDVRGRVLCPGDDGFEAAATPWNLAIIQHVSAVVEAEDASDVAAAVRHARLTGRAVTVQPGGHGATPGLDGEILVRTGRMRSVEVRPEERLARVEAGASWGEVLTAAGKHGLTGLAGSSPVVSVAGMSLGGGLSWFGRAHGLAGNAVRALEVVDSEGAHVRVTADSDPDLFWAMRGAGGDFGVVTAMEIALFPASVLYGGRLLWPANRLEQVLSAFRKITADAPDELSLWFTTMQFPPLDFVPEPLRGLHVVLVDCAFLGDAATGRELLRPLERIPGVIFDTRDELPVSELGFICAEPVEPMPSQHRAELLTDLDDATTATLLKAVALGQVTPDVVLQIRHLGGALARPDADAGACGHLAEPYLVNLLGMAGEETGARQAGLSLALAPHVSGRKPYTFLNEGEGAAAAFPEATLARLRRIKRARDPQGLFRSNHPVLG</sequence>
<evidence type="ECO:0000256" key="4">
    <source>
        <dbReference type="ARBA" id="ARBA00022827"/>
    </source>
</evidence>
<dbReference type="GO" id="GO:0071949">
    <property type="term" value="F:FAD binding"/>
    <property type="evidence" value="ECO:0007669"/>
    <property type="project" value="InterPro"/>
</dbReference>
<dbReference type="InterPro" id="IPR016166">
    <property type="entry name" value="FAD-bd_PCMH"/>
</dbReference>
<dbReference type="InterPro" id="IPR016167">
    <property type="entry name" value="FAD-bd_PCMH_sub1"/>
</dbReference>
<evidence type="ECO:0000256" key="5">
    <source>
        <dbReference type="ARBA" id="ARBA00023002"/>
    </source>
</evidence>
<dbReference type="InterPro" id="IPR050416">
    <property type="entry name" value="FAD-linked_Oxidoreductase"/>
</dbReference>
<organism evidence="7 8">
    <name type="scientific">Nonomuraea soli</name>
    <dbReference type="NCBI Taxonomy" id="1032476"/>
    <lineage>
        <taxon>Bacteria</taxon>
        <taxon>Bacillati</taxon>
        <taxon>Actinomycetota</taxon>
        <taxon>Actinomycetes</taxon>
        <taxon>Streptosporangiales</taxon>
        <taxon>Streptosporangiaceae</taxon>
        <taxon>Nonomuraea</taxon>
    </lineage>
</organism>
<feature type="domain" description="FAD-binding PCMH-type" evidence="6">
    <location>
        <begin position="28"/>
        <end position="196"/>
    </location>
</feature>
<dbReference type="RefSeq" id="WP_181614005.1">
    <property type="nucleotide sequence ID" value="NZ_BAABAM010000009.1"/>
</dbReference>
<keyword evidence="8" id="KW-1185">Reference proteome</keyword>
<dbReference type="AlphaFoldDB" id="A0A7W0CQ20"/>
<evidence type="ECO:0000259" key="6">
    <source>
        <dbReference type="PROSITE" id="PS51387"/>
    </source>
</evidence>
<evidence type="ECO:0000256" key="1">
    <source>
        <dbReference type="ARBA" id="ARBA00001974"/>
    </source>
</evidence>
<comment type="caution">
    <text evidence="7">The sequence shown here is derived from an EMBL/GenBank/DDBJ whole genome shotgun (WGS) entry which is preliminary data.</text>
</comment>
<keyword evidence="4" id="KW-0274">FAD</keyword>
<dbReference type="Gene3D" id="3.30.43.10">
    <property type="entry name" value="Uridine Diphospho-n-acetylenolpyruvylglucosamine Reductase, domain 2"/>
    <property type="match status" value="1"/>
</dbReference>
<dbReference type="EMBL" id="JACDUR010000007">
    <property type="protein sequence ID" value="MBA2895231.1"/>
    <property type="molecule type" value="Genomic_DNA"/>
</dbReference>
<dbReference type="PANTHER" id="PTHR42973:SF39">
    <property type="entry name" value="FAD-BINDING PCMH-TYPE DOMAIN-CONTAINING PROTEIN"/>
    <property type="match status" value="1"/>
</dbReference>
<dbReference type="InterPro" id="IPR006094">
    <property type="entry name" value="Oxid_FAD_bind_N"/>
</dbReference>
<evidence type="ECO:0000313" key="7">
    <source>
        <dbReference type="EMBL" id="MBA2895231.1"/>
    </source>
</evidence>
<gene>
    <name evidence="7" type="ORF">HNR30_006617</name>
</gene>
<dbReference type="PANTHER" id="PTHR42973">
    <property type="entry name" value="BINDING OXIDOREDUCTASE, PUTATIVE (AFU_ORTHOLOGUE AFUA_1G17690)-RELATED"/>
    <property type="match status" value="1"/>
</dbReference>
<accession>A0A7W0CQ20</accession>
<name>A0A7W0CQ20_9ACTN</name>
<dbReference type="Pfam" id="PF01565">
    <property type="entry name" value="FAD_binding_4"/>
    <property type="match status" value="1"/>
</dbReference>
<dbReference type="Gene3D" id="3.30.465.10">
    <property type="match status" value="1"/>
</dbReference>
<comment type="similarity">
    <text evidence="2">Belongs to the oxygen-dependent FAD-linked oxidoreductase family.</text>
</comment>
<dbReference type="InterPro" id="IPR016169">
    <property type="entry name" value="FAD-bd_PCMH_sub2"/>
</dbReference>
<dbReference type="SUPFAM" id="SSF56176">
    <property type="entry name" value="FAD-binding/transporter-associated domain-like"/>
    <property type="match status" value="1"/>
</dbReference>
<dbReference type="Proteomes" id="UP000530928">
    <property type="component" value="Unassembled WGS sequence"/>
</dbReference>
<comment type="cofactor">
    <cofactor evidence="1">
        <name>FAD</name>
        <dbReference type="ChEBI" id="CHEBI:57692"/>
    </cofactor>
</comment>
<keyword evidence="5" id="KW-0560">Oxidoreductase</keyword>
<protein>
    <submittedName>
        <fullName evidence="7">FAD/FMN-containing dehydrogenase</fullName>
    </submittedName>
</protein>
<dbReference type="Gene3D" id="3.40.462.20">
    <property type="match status" value="1"/>
</dbReference>
<proteinExistence type="inferred from homology"/>
<evidence type="ECO:0000313" key="8">
    <source>
        <dbReference type="Proteomes" id="UP000530928"/>
    </source>
</evidence>
<evidence type="ECO:0000256" key="2">
    <source>
        <dbReference type="ARBA" id="ARBA00005466"/>
    </source>
</evidence>
<dbReference type="InterPro" id="IPR036318">
    <property type="entry name" value="FAD-bd_PCMH-like_sf"/>
</dbReference>
<dbReference type="GO" id="GO:0016491">
    <property type="term" value="F:oxidoreductase activity"/>
    <property type="evidence" value="ECO:0007669"/>
    <property type="project" value="UniProtKB-KW"/>
</dbReference>
<keyword evidence="3" id="KW-0285">Flavoprotein</keyword>
<evidence type="ECO:0000256" key="3">
    <source>
        <dbReference type="ARBA" id="ARBA00022630"/>
    </source>
</evidence>